<evidence type="ECO:0000313" key="2">
    <source>
        <dbReference type="EMBL" id="WRT68995.1"/>
    </source>
</evidence>
<dbReference type="GeneID" id="87958107"/>
<proteinExistence type="predicted"/>
<name>A0ABZ1D4L7_9TREE</name>
<dbReference type="SUPFAM" id="SSF51905">
    <property type="entry name" value="FAD/NAD(P)-binding domain"/>
    <property type="match status" value="1"/>
</dbReference>
<reference evidence="2 3" key="1">
    <citation type="submission" date="2024-01" db="EMBL/GenBank/DDBJ databases">
        <title>Comparative genomics of Cryptococcus and Kwoniella reveals pathogenesis evolution and contrasting modes of karyotype evolution via chromosome fusion or intercentromeric recombination.</title>
        <authorList>
            <person name="Coelho M.A."/>
            <person name="David-Palma M."/>
            <person name="Shea T."/>
            <person name="Bowers K."/>
            <person name="McGinley-Smith S."/>
            <person name="Mohammad A.W."/>
            <person name="Gnirke A."/>
            <person name="Yurkov A.M."/>
            <person name="Nowrousian M."/>
            <person name="Sun S."/>
            <person name="Cuomo C.A."/>
            <person name="Heitman J."/>
        </authorList>
    </citation>
    <scope>NUCLEOTIDE SEQUENCE [LARGE SCALE GENOMIC DNA]</scope>
    <source>
        <strain evidence="2">CBS 11374</strain>
    </source>
</reference>
<dbReference type="EMBL" id="CP141888">
    <property type="protein sequence ID" value="WRT68995.1"/>
    <property type="molecule type" value="Genomic_DNA"/>
</dbReference>
<organism evidence="2 3">
    <name type="scientific">Kwoniella shivajii</name>
    <dbReference type="NCBI Taxonomy" id="564305"/>
    <lineage>
        <taxon>Eukaryota</taxon>
        <taxon>Fungi</taxon>
        <taxon>Dikarya</taxon>
        <taxon>Basidiomycota</taxon>
        <taxon>Agaricomycotina</taxon>
        <taxon>Tremellomycetes</taxon>
        <taxon>Tremellales</taxon>
        <taxon>Cryptococcaceae</taxon>
        <taxon>Kwoniella</taxon>
    </lineage>
</organism>
<accession>A0ABZ1D4L7</accession>
<evidence type="ECO:0000259" key="1">
    <source>
        <dbReference type="Pfam" id="PF01266"/>
    </source>
</evidence>
<dbReference type="InterPro" id="IPR006076">
    <property type="entry name" value="FAD-dep_OxRdtase"/>
</dbReference>
<dbReference type="Pfam" id="PF01266">
    <property type="entry name" value="DAO"/>
    <property type="match status" value="1"/>
</dbReference>
<dbReference type="Proteomes" id="UP001329825">
    <property type="component" value="Chromosome 8"/>
</dbReference>
<sequence length="492" mass="53680">MRATELETGLPPIGMEGGSANISDKLTNLHIDINKIDEPESRPLQGGMSVSHWLGTVRSNPLLDHRTTKELPSSSEVVIIGSGLSGALAALNLLESENPPKSILMLEARELCSGATGRNAGHCKPDIWRGYIEYSKRFGSEQALKILANEKETRDALVRFVTDNNVDCEVWNGKTFDVMMDPEVVAKAARSMEAFKAAGGDASSIDVITDPKEAERVSRVKGAKAVYAWDASTLHPWKLVAYIIERCLKLGLNLQTLTPVSSVTESSKKDCWSIQTERGSVETSNVIHTTNAYAGSLLPELNQSIIPIPHMCNLVYPPSTHSGSKALTNSYAVIYKNGLYSVNPRNTSDGCILFGGVQPNQHQLEKYVSEDPKRKTDDSLQDFKPITESVKFLGKHGFAWDESKPEVGFGVRYDRSWSGIIGLSADEVPFVGPVPGKKGQWMSCGHNGHGMARIFTCSKGLAQLVQGSTWSQTGLPECFQVTSERIGTRSKL</sequence>
<gene>
    <name evidence="2" type="ORF">IL334_005977</name>
</gene>
<dbReference type="PANTHER" id="PTHR13847">
    <property type="entry name" value="SARCOSINE DEHYDROGENASE-RELATED"/>
    <property type="match status" value="1"/>
</dbReference>
<dbReference type="Gene3D" id="3.50.50.60">
    <property type="entry name" value="FAD/NAD(P)-binding domain"/>
    <property type="match status" value="1"/>
</dbReference>
<keyword evidence="3" id="KW-1185">Reference proteome</keyword>
<dbReference type="InterPro" id="IPR036188">
    <property type="entry name" value="FAD/NAD-bd_sf"/>
</dbReference>
<dbReference type="RefSeq" id="XP_062793734.1">
    <property type="nucleotide sequence ID" value="XM_062937683.1"/>
</dbReference>
<feature type="domain" description="FAD dependent oxidoreductase" evidence="1">
    <location>
        <begin position="77"/>
        <end position="464"/>
    </location>
</feature>
<protein>
    <recommendedName>
        <fullName evidence="1">FAD dependent oxidoreductase domain-containing protein</fullName>
    </recommendedName>
</protein>
<dbReference type="PANTHER" id="PTHR13847:SF260">
    <property type="entry name" value="FAD DEPENDENT OXIDOREDUCTASE DOMAIN-CONTAINING PROTEIN"/>
    <property type="match status" value="1"/>
</dbReference>
<evidence type="ECO:0000313" key="3">
    <source>
        <dbReference type="Proteomes" id="UP001329825"/>
    </source>
</evidence>
<dbReference type="Gene3D" id="3.30.9.10">
    <property type="entry name" value="D-Amino Acid Oxidase, subunit A, domain 2"/>
    <property type="match status" value="1"/>
</dbReference>